<keyword evidence="3" id="KW-1185">Reference proteome</keyword>
<dbReference type="GO" id="GO:0005783">
    <property type="term" value="C:endoplasmic reticulum"/>
    <property type="evidence" value="ECO:0007669"/>
    <property type="project" value="TreeGrafter"/>
</dbReference>
<evidence type="ECO:0000313" key="3">
    <source>
        <dbReference type="Proteomes" id="UP000288716"/>
    </source>
</evidence>
<feature type="domain" description="MGAT4 conserved region" evidence="1">
    <location>
        <begin position="29"/>
        <end position="257"/>
    </location>
</feature>
<dbReference type="InterPro" id="IPR057279">
    <property type="entry name" value="MGAT4"/>
</dbReference>
<evidence type="ECO:0000259" key="1">
    <source>
        <dbReference type="Pfam" id="PF04666"/>
    </source>
</evidence>
<dbReference type="GO" id="GO:0008375">
    <property type="term" value="F:acetylglucosaminyltransferase activity"/>
    <property type="evidence" value="ECO:0007669"/>
    <property type="project" value="TreeGrafter"/>
</dbReference>
<dbReference type="Proteomes" id="UP000288716">
    <property type="component" value="Unassembled WGS sequence"/>
</dbReference>
<dbReference type="PANTHER" id="PTHR12062:SF9">
    <property type="entry name" value="ALPHA-1,3-MANNOSYL-GLYCOPROTEIN 4-BETA-N-ACETYLGLUCOSAMINYLTRANSFERASE A, ISOFORM A"/>
    <property type="match status" value="1"/>
</dbReference>
<dbReference type="GO" id="GO:0005793">
    <property type="term" value="C:endoplasmic reticulum-Golgi intermediate compartment"/>
    <property type="evidence" value="ECO:0007669"/>
    <property type="project" value="TreeGrafter"/>
</dbReference>
<proteinExistence type="predicted"/>
<dbReference type="GO" id="GO:0005795">
    <property type="term" value="C:Golgi stack"/>
    <property type="evidence" value="ECO:0007669"/>
    <property type="project" value="TreeGrafter"/>
</dbReference>
<dbReference type="GO" id="GO:0006487">
    <property type="term" value="P:protein N-linked glycosylation"/>
    <property type="evidence" value="ECO:0007669"/>
    <property type="project" value="TreeGrafter"/>
</dbReference>
<dbReference type="InterPro" id="IPR006759">
    <property type="entry name" value="Glyco_transf_54"/>
</dbReference>
<dbReference type="AlphaFoldDB" id="A0A443S5N1"/>
<dbReference type="STRING" id="299467.A0A443S5N1"/>
<comment type="caution">
    <text evidence="2">The sequence shown here is derived from an EMBL/GenBank/DDBJ whole genome shotgun (WGS) entry which is preliminary data.</text>
</comment>
<protein>
    <submittedName>
        <fullName evidence="2">Alpha-1:3-mannosyl-glycoprotein 4-beta-N-acetylglucosaminyltransferase B-like protein</fullName>
    </submittedName>
</protein>
<dbReference type="OrthoDB" id="2016523at2759"/>
<keyword evidence="2" id="KW-0328">Glycosyltransferase</keyword>
<dbReference type="VEuPathDB" id="VectorBase:LDEU009161"/>
<feature type="non-terminal residue" evidence="2">
    <location>
        <position position="258"/>
    </location>
</feature>
<keyword evidence="2" id="KW-0808">Transferase</keyword>
<reference evidence="2 3" key="1">
    <citation type="journal article" date="2018" name="Gigascience">
        <title>Genomes of trombidid mites reveal novel predicted allergens and laterally-transferred genes associated with secondary metabolism.</title>
        <authorList>
            <person name="Dong X."/>
            <person name="Chaisiri K."/>
            <person name="Xia D."/>
            <person name="Armstrong S.D."/>
            <person name="Fang Y."/>
            <person name="Donnelly M.J."/>
            <person name="Kadowaki T."/>
            <person name="McGarry J.W."/>
            <person name="Darby A.C."/>
            <person name="Makepeace B.L."/>
        </authorList>
    </citation>
    <scope>NUCLEOTIDE SEQUENCE [LARGE SCALE GENOMIC DNA]</scope>
    <source>
        <strain evidence="2">UoL-UT</strain>
    </source>
</reference>
<dbReference type="Pfam" id="PF04666">
    <property type="entry name" value="MGAT4_cons"/>
    <property type="match status" value="1"/>
</dbReference>
<organism evidence="2 3">
    <name type="scientific">Leptotrombidium deliense</name>
    <dbReference type="NCBI Taxonomy" id="299467"/>
    <lineage>
        <taxon>Eukaryota</taxon>
        <taxon>Metazoa</taxon>
        <taxon>Ecdysozoa</taxon>
        <taxon>Arthropoda</taxon>
        <taxon>Chelicerata</taxon>
        <taxon>Arachnida</taxon>
        <taxon>Acari</taxon>
        <taxon>Acariformes</taxon>
        <taxon>Trombidiformes</taxon>
        <taxon>Prostigmata</taxon>
        <taxon>Anystina</taxon>
        <taxon>Parasitengona</taxon>
        <taxon>Trombiculoidea</taxon>
        <taxon>Trombiculidae</taxon>
        <taxon>Leptotrombidium</taxon>
    </lineage>
</organism>
<evidence type="ECO:0000313" key="2">
    <source>
        <dbReference type="EMBL" id="RWS22878.1"/>
    </source>
</evidence>
<name>A0A443S5N1_9ACAR</name>
<accession>A0A443S5N1</accession>
<sequence length="258" mass="30805">MFQLDTFRKQQFRYYYTLNDKHLSPSTYKVDEKKMKRKAKFVFGIPTVQRPEKNYLLITLQSLIENLNVTERNKTLLVLLIAEIDAMKVNNITSSVHSLFGEHIESGLLEIIYPPISYYPEYINRNTLEEQMFLVRWRTKQNLDFAFLMNYCKDRAEYYIQLEDDLITRENYIQLIEKRVKDISQYYKDWFLINFATLGFIGKLFKATDLPMLISVFHHFSEYQPVDWLLDYILRIRYCSIMSAAMSCALDIAQHSIS</sequence>
<dbReference type="EMBL" id="NCKV01007671">
    <property type="protein sequence ID" value="RWS22878.1"/>
    <property type="molecule type" value="Genomic_DNA"/>
</dbReference>
<dbReference type="PANTHER" id="PTHR12062">
    <property type="entry name" value="N-ACETYLGLUCOSAMINYLTRANSFERASE VI"/>
    <property type="match status" value="1"/>
</dbReference>
<gene>
    <name evidence="2" type="ORF">B4U80_01284</name>
</gene>